<name>A0A7K1KQ49_9BACT</name>
<evidence type="ECO:0000256" key="6">
    <source>
        <dbReference type="ARBA" id="ARBA00023136"/>
    </source>
</evidence>
<dbReference type="InterPro" id="IPR027417">
    <property type="entry name" value="P-loop_NTPase"/>
</dbReference>
<sequence>MIRISGITKAFHKGDVNEIKALSNISLKMAEGDFITVIGSNGAGKSTFLNALAGSFPLDGGRILLGGDDVTAWPEHRRASLIGRVFQDPLLGTCAGASIEQNLAMALKRGQRRGLGLGVKAADRALFREKLALLGLGLEDRLKTTTGLLSGGQRQALTMLMATLVRPRLLLLDEHTAALDPKTGAMVLDLTAEIVESQNLSALMVTHNMAQAISLGNRLVMFHRGEIVLDIAGAEKQNLKVEDLLRRFSELRGGEGVSDRMLLC</sequence>
<dbReference type="InterPro" id="IPR017871">
    <property type="entry name" value="ABC_transporter-like_CS"/>
</dbReference>
<evidence type="ECO:0000313" key="8">
    <source>
        <dbReference type="EMBL" id="MUM78223.1"/>
    </source>
</evidence>
<keyword evidence="9" id="KW-1185">Reference proteome</keyword>
<dbReference type="InterPro" id="IPR003439">
    <property type="entry name" value="ABC_transporter-like_ATP-bd"/>
</dbReference>
<keyword evidence="2" id="KW-0813">Transport</keyword>
<organism evidence="8 9">
    <name type="scientific">Pseudodesulfovibrio alkaliphilus</name>
    <dbReference type="NCBI Taxonomy" id="2661613"/>
    <lineage>
        <taxon>Bacteria</taxon>
        <taxon>Pseudomonadati</taxon>
        <taxon>Thermodesulfobacteriota</taxon>
        <taxon>Desulfovibrionia</taxon>
        <taxon>Desulfovibrionales</taxon>
        <taxon>Desulfovibrionaceae</taxon>
    </lineage>
</organism>
<dbReference type="GO" id="GO:0016887">
    <property type="term" value="F:ATP hydrolysis activity"/>
    <property type="evidence" value="ECO:0007669"/>
    <property type="project" value="InterPro"/>
</dbReference>
<accession>A0A7K1KQ49</accession>
<comment type="caution">
    <text evidence="8">The sequence shown here is derived from an EMBL/GenBank/DDBJ whole genome shotgun (WGS) entry which is preliminary data.</text>
</comment>
<dbReference type="GO" id="GO:0005524">
    <property type="term" value="F:ATP binding"/>
    <property type="evidence" value="ECO:0007669"/>
    <property type="project" value="UniProtKB-KW"/>
</dbReference>
<keyword evidence="6" id="KW-0472">Membrane</keyword>
<comment type="subcellular location">
    <subcellularLocation>
        <location evidence="1">Cell membrane</location>
        <topology evidence="1">Peripheral membrane protein</topology>
    </subcellularLocation>
</comment>
<dbReference type="Proteomes" id="UP000461162">
    <property type="component" value="Unassembled WGS sequence"/>
</dbReference>
<dbReference type="InterPro" id="IPR050166">
    <property type="entry name" value="ABC_transporter_ATP-bind"/>
</dbReference>
<evidence type="ECO:0000256" key="2">
    <source>
        <dbReference type="ARBA" id="ARBA00022448"/>
    </source>
</evidence>
<evidence type="ECO:0000256" key="3">
    <source>
        <dbReference type="ARBA" id="ARBA00022475"/>
    </source>
</evidence>
<dbReference type="EMBL" id="WODC01000007">
    <property type="protein sequence ID" value="MUM78223.1"/>
    <property type="molecule type" value="Genomic_DNA"/>
</dbReference>
<dbReference type="PROSITE" id="PS00211">
    <property type="entry name" value="ABC_TRANSPORTER_1"/>
    <property type="match status" value="1"/>
</dbReference>
<dbReference type="SMART" id="SM00382">
    <property type="entry name" value="AAA"/>
    <property type="match status" value="1"/>
</dbReference>
<evidence type="ECO:0000256" key="4">
    <source>
        <dbReference type="ARBA" id="ARBA00022741"/>
    </source>
</evidence>
<dbReference type="PROSITE" id="PS50893">
    <property type="entry name" value="ABC_TRANSPORTER_2"/>
    <property type="match status" value="1"/>
</dbReference>
<keyword evidence="5 8" id="KW-0067">ATP-binding</keyword>
<reference evidence="8 9" key="1">
    <citation type="submission" date="2019-11" db="EMBL/GenBank/DDBJ databases">
        <title>Pseudodesulfovibrio alkaliphilus, sp. nov., an alkaliphilic sulfate-reducing bacteria from mud volcano of Taman peninsula, Russia.</title>
        <authorList>
            <person name="Frolova A."/>
            <person name="Merkel A.Y."/>
            <person name="Slobodkin A.I."/>
        </authorList>
    </citation>
    <scope>NUCLEOTIDE SEQUENCE [LARGE SCALE GENOMIC DNA]</scope>
    <source>
        <strain evidence="8 9">F-1</strain>
    </source>
</reference>
<dbReference type="RefSeq" id="WP_155934842.1">
    <property type="nucleotide sequence ID" value="NZ_WODC01000007.1"/>
</dbReference>
<evidence type="ECO:0000256" key="1">
    <source>
        <dbReference type="ARBA" id="ARBA00004202"/>
    </source>
</evidence>
<protein>
    <submittedName>
        <fullName evidence="8">ATP-binding cassette domain-containing protein</fullName>
    </submittedName>
</protein>
<evidence type="ECO:0000313" key="9">
    <source>
        <dbReference type="Proteomes" id="UP000461162"/>
    </source>
</evidence>
<proteinExistence type="predicted"/>
<dbReference type="AlphaFoldDB" id="A0A7K1KQ49"/>
<dbReference type="Gene3D" id="3.40.50.300">
    <property type="entry name" value="P-loop containing nucleotide triphosphate hydrolases"/>
    <property type="match status" value="1"/>
</dbReference>
<dbReference type="PANTHER" id="PTHR42788">
    <property type="entry name" value="TAURINE IMPORT ATP-BINDING PROTEIN-RELATED"/>
    <property type="match status" value="1"/>
</dbReference>
<dbReference type="GO" id="GO:0005886">
    <property type="term" value="C:plasma membrane"/>
    <property type="evidence" value="ECO:0007669"/>
    <property type="project" value="UniProtKB-SubCell"/>
</dbReference>
<gene>
    <name evidence="8" type="ORF">GKC30_11305</name>
</gene>
<dbReference type="Pfam" id="PF00005">
    <property type="entry name" value="ABC_tran"/>
    <property type="match status" value="1"/>
</dbReference>
<keyword evidence="4" id="KW-0547">Nucleotide-binding</keyword>
<evidence type="ECO:0000256" key="5">
    <source>
        <dbReference type="ARBA" id="ARBA00022840"/>
    </source>
</evidence>
<dbReference type="SUPFAM" id="SSF52540">
    <property type="entry name" value="P-loop containing nucleoside triphosphate hydrolases"/>
    <property type="match status" value="1"/>
</dbReference>
<dbReference type="PANTHER" id="PTHR42788:SF7">
    <property type="entry name" value="NITRATE ABC TRANSPORTER ATP-BINDING PROTEIN"/>
    <property type="match status" value="1"/>
</dbReference>
<feature type="domain" description="ABC transporter" evidence="7">
    <location>
        <begin position="2"/>
        <end position="249"/>
    </location>
</feature>
<keyword evidence="3" id="KW-1003">Cell membrane</keyword>
<evidence type="ECO:0000259" key="7">
    <source>
        <dbReference type="PROSITE" id="PS50893"/>
    </source>
</evidence>
<dbReference type="InterPro" id="IPR003593">
    <property type="entry name" value="AAA+_ATPase"/>
</dbReference>